<keyword evidence="1" id="KW-0472">Membrane</keyword>
<evidence type="ECO:0000313" key="3">
    <source>
        <dbReference type="EMBL" id="CAI50091.1"/>
    </source>
</evidence>
<dbReference type="KEGG" id="nph:NP_4000A"/>
<keyword evidence="1" id="KW-1133">Transmembrane helix</keyword>
<dbReference type="RefSeq" id="WP_011323707.1">
    <property type="nucleotide sequence ID" value="NC_007426.1"/>
</dbReference>
<dbReference type="OrthoDB" id="209680at2157"/>
<feature type="transmembrane region" description="Helical" evidence="1">
    <location>
        <begin position="61"/>
        <end position="85"/>
    </location>
</feature>
<dbReference type="Proteomes" id="UP000002698">
    <property type="component" value="Chromosome"/>
</dbReference>
<dbReference type="STRING" id="348780.NP_4000A"/>
<sequence length="88" mass="9480">MMSPDKKSTLFCPDCDHYGPMATDWSRSRRDGREELECPDCGTVVVSQPQFGTADDGRTRVALAACAGLATLLAGLVQLAGFFSVHSR</sequence>
<reference evidence="3 4" key="1">
    <citation type="journal article" date="2005" name="Genome Res.">
        <title>Living with two extremes: conclusions from the genome sequence of Natronomonas pharaonis.</title>
        <authorList>
            <person name="Falb M."/>
            <person name="Pfeiffer F."/>
            <person name="Palm P."/>
            <person name="Rodewald K."/>
            <person name="Hickmann V."/>
            <person name="Tittor J."/>
            <person name="Oesterhelt D."/>
        </authorList>
    </citation>
    <scope>NUCLEOTIDE SEQUENCE [LARGE SCALE GENOMIC DNA]</scope>
    <source>
        <strain evidence="4">ATCC 35678 / DSM 2160 / CIP 103997 / JCM 8858 / NBRC 14720 / NCIMB 2260 / Gabara</strain>
    </source>
</reference>
<evidence type="ECO:0000313" key="4">
    <source>
        <dbReference type="Proteomes" id="UP000002698"/>
    </source>
</evidence>
<dbReference type="eggNOG" id="arCOG07555">
    <property type="taxonomic scope" value="Archaea"/>
</dbReference>
<dbReference type="EnsemblBacteria" id="CAI50091">
    <property type="protein sequence ID" value="CAI50091"/>
    <property type="gene ID" value="NP_4000A"/>
</dbReference>
<dbReference type="HOGENOM" id="CLU_2461861_0_0_2"/>
<dbReference type="GeneID" id="3701935"/>
<name>A0A1U7EY13_NATPD</name>
<dbReference type="AlphaFoldDB" id="A0A1U7EY13"/>
<proteinExistence type="predicted"/>
<evidence type="ECO:0000256" key="1">
    <source>
        <dbReference type="SAM" id="Phobius"/>
    </source>
</evidence>
<dbReference type="EMBL" id="CR936257">
    <property type="protein sequence ID" value="CAI50091.1"/>
    <property type="molecule type" value="Genomic_DNA"/>
</dbReference>
<evidence type="ECO:0000259" key="2">
    <source>
        <dbReference type="Pfam" id="PF26408"/>
    </source>
</evidence>
<protein>
    <submittedName>
        <fullName evidence="3">Small CPxCG-related zinc finger protein</fullName>
    </submittedName>
</protein>
<organism evidence="3 4">
    <name type="scientific">Natronomonas pharaonis (strain ATCC 35678 / DSM 2160 / CIP 103997 / JCM 8858 / NBRC 14720 / NCIMB 2260 / Gabara)</name>
    <name type="common">Halobacterium pharaonis</name>
    <dbReference type="NCBI Taxonomy" id="348780"/>
    <lineage>
        <taxon>Archaea</taxon>
        <taxon>Methanobacteriati</taxon>
        <taxon>Methanobacteriota</taxon>
        <taxon>Stenosarchaea group</taxon>
        <taxon>Halobacteria</taxon>
        <taxon>Halobacteriales</taxon>
        <taxon>Natronomonadaceae</taxon>
        <taxon>Natronomonas</taxon>
    </lineage>
</organism>
<gene>
    <name evidence="3" type="ordered locus">NP_4000A</name>
</gene>
<feature type="domain" description="DUF8106" evidence="2">
    <location>
        <begin position="6"/>
        <end position="47"/>
    </location>
</feature>
<keyword evidence="1" id="KW-0812">Transmembrane</keyword>
<accession>A0A1U7EY13</accession>
<dbReference type="Pfam" id="PF26408">
    <property type="entry name" value="DUF8106"/>
    <property type="match status" value="1"/>
</dbReference>
<dbReference type="InterPro" id="IPR058419">
    <property type="entry name" value="DUF8106"/>
</dbReference>
<keyword evidence="4" id="KW-1185">Reference proteome</keyword>